<sequence>MLFSQLVCYGCYNILTYPFGAITCRCCVCNALNAAHNMQITCVTCGQVLHAPINTVSLLCPCCGTVTDIPEDLLPPLPSCINVGDDGNEIKTVIYVSHPTLPPRLRAESEANAGVISDAGSQSRSAHTWDNGQQLSDSAGRLGMHSSSREATTVPGSMEKAIFGDNVFAARDAEGAHRAGGKRRESSGPSTCNESAVASAVSEMPSSARLVTTSRLAPTVMIATRIL</sequence>
<dbReference type="EMBL" id="JAFJZO010000014">
    <property type="protein sequence ID" value="KAG5509397.1"/>
    <property type="molecule type" value="Genomic_DNA"/>
</dbReference>
<reference evidence="3 4" key="1">
    <citation type="submission" date="2021-02" db="EMBL/GenBank/DDBJ databases">
        <title>Porcisia hertigi Genome sequencing and assembly.</title>
        <authorList>
            <person name="Almutairi H."/>
            <person name="Gatherer D."/>
        </authorList>
    </citation>
    <scope>NUCLEOTIDE SEQUENCE [LARGE SCALE GENOMIC DNA]</scope>
    <source>
        <strain evidence="3 4">C119</strain>
    </source>
</reference>
<dbReference type="OrthoDB" id="509329at2759"/>
<accession>A0A836I108</accession>
<feature type="compositionally biased region" description="Basic and acidic residues" evidence="1">
    <location>
        <begin position="174"/>
        <end position="186"/>
    </location>
</feature>
<name>A0A836I108_9TRYP</name>
<organism evidence="3 4">
    <name type="scientific">Porcisia hertigi</name>
    <dbReference type="NCBI Taxonomy" id="2761500"/>
    <lineage>
        <taxon>Eukaryota</taxon>
        <taxon>Discoba</taxon>
        <taxon>Euglenozoa</taxon>
        <taxon>Kinetoplastea</taxon>
        <taxon>Metakinetoplastina</taxon>
        <taxon>Trypanosomatida</taxon>
        <taxon>Trypanosomatidae</taxon>
        <taxon>Leishmaniinae</taxon>
        <taxon>Porcisia</taxon>
    </lineage>
</organism>
<evidence type="ECO:0000313" key="3">
    <source>
        <dbReference type="EMBL" id="KAG5509397.1"/>
    </source>
</evidence>
<dbReference type="RefSeq" id="XP_067758549.1">
    <property type="nucleotide sequence ID" value="XM_067902656.1"/>
</dbReference>
<evidence type="ECO:0000313" key="4">
    <source>
        <dbReference type="Proteomes" id="UP000674318"/>
    </source>
</evidence>
<dbReference type="GeneID" id="94292733"/>
<protein>
    <recommendedName>
        <fullName evidence="2">Zinc finger LSD1-type domain-containing protein</fullName>
    </recommendedName>
</protein>
<dbReference type="Pfam" id="PF06943">
    <property type="entry name" value="zf-LSD1"/>
    <property type="match status" value="1"/>
</dbReference>
<evidence type="ECO:0000256" key="1">
    <source>
        <dbReference type="SAM" id="MobiDB-lite"/>
    </source>
</evidence>
<feature type="domain" description="Zinc finger LSD1-type" evidence="2">
    <location>
        <begin position="8"/>
        <end position="31"/>
    </location>
</feature>
<proteinExistence type="predicted"/>
<gene>
    <name evidence="3" type="ORF">JKF63_06707</name>
</gene>
<dbReference type="KEGG" id="phet:94292733"/>
<dbReference type="NCBIfam" id="TIGR01053">
    <property type="entry name" value="LSD1"/>
    <property type="match status" value="1"/>
</dbReference>
<dbReference type="InterPro" id="IPR005735">
    <property type="entry name" value="Znf_LSD1"/>
</dbReference>
<dbReference type="Proteomes" id="UP000674318">
    <property type="component" value="Unassembled WGS sequence"/>
</dbReference>
<evidence type="ECO:0000259" key="2">
    <source>
        <dbReference type="Pfam" id="PF06943"/>
    </source>
</evidence>
<feature type="region of interest" description="Disordered" evidence="1">
    <location>
        <begin position="174"/>
        <end position="193"/>
    </location>
</feature>
<comment type="caution">
    <text evidence="3">The sequence shown here is derived from an EMBL/GenBank/DDBJ whole genome shotgun (WGS) entry which is preliminary data.</text>
</comment>
<keyword evidence="4" id="KW-1185">Reference proteome</keyword>
<dbReference type="AlphaFoldDB" id="A0A836I108"/>